<gene>
    <name evidence="2" type="ORF">AT705_05415</name>
</gene>
<dbReference type="EMBL" id="CP013611">
    <property type="protein sequence ID" value="ALU42437.1"/>
    <property type="molecule type" value="Genomic_DNA"/>
</dbReference>
<dbReference type="AlphaFoldDB" id="A0A0U3HHI0"/>
<feature type="transmembrane region" description="Helical" evidence="1">
    <location>
        <begin position="190"/>
        <end position="213"/>
    </location>
</feature>
<organism evidence="2 3">
    <name type="scientific">Pseudoalteromonas rubra</name>
    <dbReference type="NCBI Taxonomy" id="43658"/>
    <lineage>
        <taxon>Bacteria</taxon>
        <taxon>Pseudomonadati</taxon>
        <taxon>Pseudomonadota</taxon>
        <taxon>Gammaproteobacteria</taxon>
        <taxon>Alteromonadales</taxon>
        <taxon>Pseudoalteromonadaceae</taxon>
        <taxon>Pseudoalteromonas</taxon>
    </lineage>
</organism>
<proteinExistence type="predicted"/>
<dbReference type="KEGG" id="prr:AT705_05415"/>
<dbReference type="RefSeq" id="WP_058795816.1">
    <property type="nucleotide sequence ID" value="NZ_CP013611.1"/>
</dbReference>
<feature type="transmembrane region" description="Helical" evidence="1">
    <location>
        <begin position="95"/>
        <end position="112"/>
    </location>
</feature>
<keyword evidence="1" id="KW-0472">Membrane</keyword>
<feature type="transmembrane region" description="Helical" evidence="1">
    <location>
        <begin position="132"/>
        <end position="151"/>
    </location>
</feature>
<accession>A0A0U3HHI0</accession>
<name>A0A0U3HHI0_9GAMM</name>
<evidence type="ECO:0008006" key="4">
    <source>
        <dbReference type="Google" id="ProtNLM"/>
    </source>
</evidence>
<reference evidence="2 3" key="1">
    <citation type="submission" date="2015-12" db="EMBL/GenBank/DDBJ databases">
        <title>Complete genome sequence of Pseudoalteromonas rubra SCSIO 6842, harboring a conjugative plasmid.</title>
        <authorList>
            <person name="Li B."/>
            <person name="Wang X."/>
        </authorList>
    </citation>
    <scope>NUCLEOTIDE SEQUENCE [LARGE SCALE GENOMIC DNA]</scope>
    <source>
        <strain evidence="2 3">SCSIO 6842</strain>
    </source>
</reference>
<keyword evidence="1" id="KW-1133">Transmembrane helix</keyword>
<evidence type="ECO:0000313" key="2">
    <source>
        <dbReference type="EMBL" id="ALU42437.1"/>
    </source>
</evidence>
<evidence type="ECO:0000313" key="3">
    <source>
        <dbReference type="Proteomes" id="UP000069015"/>
    </source>
</evidence>
<evidence type="ECO:0000256" key="1">
    <source>
        <dbReference type="SAM" id="Phobius"/>
    </source>
</evidence>
<feature type="transmembrane region" description="Helical" evidence="1">
    <location>
        <begin position="64"/>
        <end position="83"/>
    </location>
</feature>
<sequence length="234" mass="25256">MEQITFTMLAHIITGSLAIAAGATAIAVAKGKSLHALAGTWFVYTMLVMAVSGTVIAILQPMIITAIAGTFTTYLVLSGWLAVKSAPSTKGRFDYTLPVCSLLIVIACVYFSNQAGTSHAEIKHGISTYDYYFFALLAALSFIGDMRLVYAQGLGSTARLMRHLWRMCFALFISVGSFVSQGAAKILPQSLVGSGVLELPGLVILLMIVYWRLKLSFGNKIRQWRASRAAQSST</sequence>
<feature type="transmembrane region" description="Helical" evidence="1">
    <location>
        <begin position="163"/>
        <end position="184"/>
    </location>
</feature>
<feature type="transmembrane region" description="Helical" evidence="1">
    <location>
        <begin position="6"/>
        <end position="29"/>
    </location>
</feature>
<dbReference type="Proteomes" id="UP000069015">
    <property type="component" value="Chromosome 1"/>
</dbReference>
<protein>
    <recommendedName>
        <fullName evidence="4">DUF2306 domain-containing protein</fullName>
    </recommendedName>
</protein>
<feature type="transmembrane region" description="Helical" evidence="1">
    <location>
        <begin position="41"/>
        <end position="58"/>
    </location>
</feature>
<keyword evidence="1" id="KW-0812">Transmembrane</keyword>